<dbReference type="InterPro" id="IPR006016">
    <property type="entry name" value="UspA"/>
</dbReference>
<name>A0A1I8H841_9PLAT</name>
<reference evidence="3 4" key="1">
    <citation type="submission" date="2016-11" db="UniProtKB">
        <authorList>
            <consortium name="WormBaseParasite"/>
        </authorList>
    </citation>
    <scope>IDENTIFICATION</scope>
</reference>
<dbReference type="InterPro" id="IPR006015">
    <property type="entry name" value="Universal_stress_UspA"/>
</dbReference>
<dbReference type="Pfam" id="PF00582">
    <property type="entry name" value="Usp"/>
    <property type="match status" value="1"/>
</dbReference>
<dbReference type="InterPro" id="IPR014729">
    <property type="entry name" value="Rossmann-like_a/b/a_fold"/>
</dbReference>
<dbReference type="Proteomes" id="UP000095280">
    <property type="component" value="Unplaced"/>
</dbReference>
<sequence length="158" mass="17096">MTRKILIAVDGSKHCERALEWYASNMRNSEDQLIFAYVVEPPPVTMGAGFASAVSADLYANSVNEAIQAGKRLASQTKEKCETLGLQNHTRFLERMTSGAGPAIVEIANEEDVSLIVMGNRGMGTLRRTFLGSVSDYVLHHAHRPTIIVPPAKPAGAS</sequence>
<dbReference type="WBParaSite" id="maker-uti_cns_0004783-snap-gene-0.16-mRNA-1">
    <property type="protein sequence ID" value="maker-uti_cns_0004783-snap-gene-0.16-mRNA-1"/>
    <property type="gene ID" value="maker-uti_cns_0004783-snap-gene-0.16"/>
</dbReference>
<accession>A0A1I8H841</accession>
<keyword evidence="2" id="KW-1185">Reference proteome</keyword>
<dbReference type="WBParaSite" id="maker-uti_cns_0047866-snap-gene-0.23-mRNA-1">
    <property type="protein sequence ID" value="maker-uti_cns_0047866-snap-gene-0.23-mRNA-1"/>
    <property type="gene ID" value="maker-uti_cns_0047866-snap-gene-0.23"/>
</dbReference>
<dbReference type="OrthoDB" id="843225at2759"/>
<evidence type="ECO:0000313" key="4">
    <source>
        <dbReference type="WBParaSite" id="maker-uti_cns_0004992-snap-gene-0.23-mRNA-1"/>
    </source>
</evidence>
<dbReference type="STRING" id="282301.A0A1I8H841"/>
<dbReference type="PANTHER" id="PTHR46989:SF3">
    <property type="entry name" value="USPA DOMAIN-CONTAINING PROTEIN"/>
    <property type="match status" value="1"/>
</dbReference>
<dbReference type="PANTHER" id="PTHR46989">
    <property type="entry name" value="USP DOMAIN-CONTAINING PROTEIN"/>
    <property type="match status" value="1"/>
</dbReference>
<evidence type="ECO:0000259" key="1">
    <source>
        <dbReference type="Pfam" id="PF00582"/>
    </source>
</evidence>
<dbReference type="WBParaSite" id="maker-uti_cns_0004992-snap-gene-0.23-mRNA-1">
    <property type="protein sequence ID" value="maker-uti_cns_0004992-snap-gene-0.23-mRNA-1"/>
    <property type="gene ID" value="maker-uti_cns_0004992-snap-gene-0.23"/>
</dbReference>
<dbReference type="Gene3D" id="3.40.50.620">
    <property type="entry name" value="HUPs"/>
    <property type="match status" value="1"/>
</dbReference>
<dbReference type="AlphaFoldDB" id="A0A1I8H841"/>
<organism evidence="2 3">
    <name type="scientific">Macrostomum lignano</name>
    <dbReference type="NCBI Taxonomy" id="282301"/>
    <lineage>
        <taxon>Eukaryota</taxon>
        <taxon>Metazoa</taxon>
        <taxon>Spiralia</taxon>
        <taxon>Lophotrochozoa</taxon>
        <taxon>Platyhelminthes</taxon>
        <taxon>Rhabditophora</taxon>
        <taxon>Macrostomorpha</taxon>
        <taxon>Macrostomida</taxon>
        <taxon>Macrostomidae</taxon>
        <taxon>Macrostomum</taxon>
    </lineage>
</organism>
<proteinExistence type="predicted"/>
<dbReference type="SUPFAM" id="SSF52402">
    <property type="entry name" value="Adenine nucleotide alpha hydrolases-like"/>
    <property type="match status" value="1"/>
</dbReference>
<dbReference type="CDD" id="cd23659">
    <property type="entry name" value="USP_At3g01520-like"/>
    <property type="match status" value="1"/>
</dbReference>
<evidence type="ECO:0000313" key="2">
    <source>
        <dbReference type="Proteomes" id="UP000095280"/>
    </source>
</evidence>
<protein>
    <submittedName>
        <fullName evidence="3 4">Usp domain-containing protein</fullName>
    </submittedName>
</protein>
<evidence type="ECO:0000313" key="3">
    <source>
        <dbReference type="WBParaSite" id="maker-uti_cns_0004783-snap-gene-0.16-mRNA-1"/>
    </source>
</evidence>
<dbReference type="PRINTS" id="PR01438">
    <property type="entry name" value="UNVRSLSTRESS"/>
</dbReference>
<feature type="domain" description="UspA" evidence="1">
    <location>
        <begin position="1"/>
        <end position="150"/>
    </location>
</feature>